<dbReference type="Proteomes" id="UP000749646">
    <property type="component" value="Unassembled WGS sequence"/>
</dbReference>
<comment type="caution">
    <text evidence="8">The sequence shown here is derived from an EMBL/GenBank/DDBJ whole genome shotgun (WGS) entry which is preliminary data.</text>
</comment>
<dbReference type="InterPro" id="IPR000504">
    <property type="entry name" value="RRM_dom"/>
</dbReference>
<name>A0A9P6M9I2_9FUNG</name>
<reference evidence="8" key="1">
    <citation type="journal article" date="2020" name="Fungal Divers.">
        <title>Resolving the Mortierellaceae phylogeny through synthesis of multi-gene phylogenetics and phylogenomics.</title>
        <authorList>
            <person name="Vandepol N."/>
            <person name="Liber J."/>
            <person name="Desiro A."/>
            <person name="Na H."/>
            <person name="Kennedy M."/>
            <person name="Barry K."/>
            <person name="Grigoriev I.V."/>
            <person name="Miller A.N."/>
            <person name="O'Donnell K."/>
            <person name="Stajich J.E."/>
            <person name="Bonito G."/>
        </authorList>
    </citation>
    <scope>NUCLEOTIDE SEQUENCE</scope>
    <source>
        <strain evidence="8">MES-2147</strain>
    </source>
</reference>
<dbReference type="Pfam" id="PF05383">
    <property type="entry name" value="La"/>
    <property type="match status" value="1"/>
</dbReference>
<dbReference type="GO" id="GO:0006396">
    <property type="term" value="P:RNA processing"/>
    <property type="evidence" value="ECO:0007669"/>
    <property type="project" value="InterPro"/>
</dbReference>
<keyword evidence="3" id="KW-0539">Nucleus</keyword>
<keyword evidence="9" id="KW-1185">Reference proteome</keyword>
<evidence type="ECO:0000313" key="9">
    <source>
        <dbReference type="Proteomes" id="UP000749646"/>
    </source>
</evidence>
<comment type="subcellular location">
    <subcellularLocation>
        <location evidence="1">Nucleus</location>
    </subcellularLocation>
</comment>
<evidence type="ECO:0000256" key="1">
    <source>
        <dbReference type="ARBA" id="ARBA00004123"/>
    </source>
</evidence>
<feature type="compositionally biased region" description="Basic and acidic residues" evidence="5">
    <location>
        <begin position="356"/>
        <end position="367"/>
    </location>
</feature>
<evidence type="ECO:0000259" key="6">
    <source>
        <dbReference type="PROSITE" id="PS50102"/>
    </source>
</evidence>
<dbReference type="GO" id="GO:0005634">
    <property type="term" value="C:nucleus"/>
    <property type="evidence" value="ECO:0007669"/>
    <property type="project" value="UniProtKB-SubCell"/>
</dbReference>
<dbReference type="PANTHER" id="PTHR22792:SF140">
    <property type="entry name" value="ACHILLES, ISOFORM A"/>
    <property type="match status" value="1"/>
</dbReference>
<dbReference type="Gene3D" id="1.10.10.10">
    <property type="entry name" value="Winged helix-like DNA-binding domain superfamily/Winged helix DNA-binding domain"/>
    <property type="match status" value="1"/>
</dbReference>
<dbReference type="GO" id="GO:0003729">
    <property type="term" value="F:mRNA binding"/>
    <property type="evidence" value="ECO:0007669"/>
    <property type="project" value="TreeGrafter"/>
</dbReference>
<dbReference type="InterPro" id="IPR036388">
    <property type="entry name" value="WH-like_DNA-bd_sf"/>
</dbReference>
<dbReference type="Pfam" id="PF00076">
    <property type="entry name" value="RRM_1"/>
    <property type="match status" value="1"/>
</dbReference>
<dbReference type="PROSITE" id="PS50961">
    <property type="entry name" value="HTH_LA"/>
    <property type="match status" value="1"/>
</dbReference>
<dbReference type="EMBL" id="JAAAHW010003554">
    <property type="protein sequence ID" value="KAF9982685.1"/>
    <property type="molecule type" value="Genomic_DNA"/>
</dbReference>
<feature type="domain" description="HTH La-type RNA-binding" evidence="7">
    <location>
        <begin position="24"/>
        <end position="115"/>
    </location>
</feature>
<accession>A0A9P6M9I2</accession>
<dbReference type="OrthoDB" id="439993at2759"/>
<dbReference type="InterPro" id="IPR036390">
    <property type="entry name" value="WH_DNA-bd_sf"/>
</dbReference>
<evidence type="ECO:0000259" key="7">
    <source>
        <dbReference type="PROSITE" id="PS50961"/>
    </source>
</evidence>
<sequence>MSDPTLETVAEPTPTELPLSGDADEARNEEKAKILKQVEFYFGDSNLPQDRFMTELVKKGDDAYVSIARIASFKRMREHKDMELIVEALRESQELLEVSEDGQKVRRKIPLTQHKDHFQRSIYAKGFGNETPSLQLELEQFFGSLGDVKQVRMRRHAETHDFKGSVFVEYATLEESSKIASSKLQFDGVDLLVMSKPAYCEMKAKELGLDPNDVRARTYSKYDGKKRAREDEKAETIDDLRDKVIKMASLPYGESASLKELKENLKEHFRYGYIHWPKDSSVLHVQVRGDDMDAAKAIELLKSNAFELGGKMPEMTVATEVETAEFLDEKKGWEANMAMRGDRVRRGGRGSGRGARGGERKKIRTQE</sequence>
<gene>
    <name evidence="8" type="ORF">BGZ65_002588</name>
</gene>
<dbReference type="Gene3D" id="3.30.70.330">
    <property type="match status" value="1"/>
</dbReference>
<dbReference type="SUPFAM" id="SSF54928">
    <property type="entry name" value="RNA-binding domain, RBD"/>
    <property type="match status" value="1"/>
</dbReference>
<dbReference type="SMART" id="SM00715">
    <property type="entry name" value="LA"/>
    <property type="match status" value="1"/>
</dbReference>
<evidence type="ECO:0000256" key="2">
    <source>
        <dbReference type="ARBA" id="ARBA00022884"/>
    </source>
</evidence>
<keyword evidence="2 4" id="KW-0694">RNA-binding</keyword>
<dbReference type="InterPro" id="IPR012677">
    <property type="entry name" value="Nucleotide-bd_a/b_plait_sf"/>
</dbReference>
<dbReference type="AlphaFoldDB" id="A0A9P6M9I2"/>
<protein>
    <submittedName>
        <fullName evidence="8">Uncharacterized protein</fullName>
    </submittedName>
</protein>
<feature type="region of interest" description="Disordered" evidence="5">
    <location>
        <begin position="1"/>
        <end position="27"/>
    </location>
</feature>
<feature type="domain" description="RRM" evidence="6">
    <location>
        <begin position="120"/>
        <end position="205"/>
    </location>
</feature>
<dbReference type="InterPro" id="IPR045180">
    <property type="entry name" value="La_dom_prot"/>
</dbReference>
<dbReference type="InterPro" id="IPR035979">
    <property type="entry name" value="RBD_domain_sf"/>
</dbReference>
<dbReference type="GO" id="GO:1990904">
    <property type="term" value="C:ribonucleoprotein complex"/>
    <property type="evidence" value="ECO:0007669"/>
    <property type="project" value="InterPro"/>
</dbReference>
<dbReference type="PANTHER" id="PTHR22792">
    <property type="entry name" value="LUPUS LA PROTEIN-RELATED"/>
    <property type="match status" value="1"/>
</dbReference>
<evidence type="ECO:0000313" key="8">
    <source>
        <dbReference type="EMBL" id="KAF9982685.1"/>
    </source>
</evidence>
<dbReference type="PRINTS" id="PR00302">
    <property type="entry name" value="LUPUSLA"/>
</dbReference>
<evidence type="ECO:0000256" key="5">
    <source>
        <dbReference type="SAM" id="MobiDB-lite"/>
    </source>
</evidence>
<evidence type="ECO:0000256" key="3">
    <source>
        <dbReference type="ARBA" id="ARBA00023242"/>
    </source>
</evidence>
<evidence type="ECO:0000256" key="4">
    <source>
        <dbReference type="PROSITE-ProRule" id="PRU00332"/>
    </source>
</evidence>
<dbReference type="InterPro" id="IPR002344">
    <property type="entry name" value="Lupus_La"/>
</dbReference>
<proteinExistence type="predicted"/>
<dbReference type="CDD" id="cd12291">
    <property type="entry name" value="RRM1_La"/>
    <property type="match status" value="1"/>
</dbReference>
<dbReference type="PROSITE" id="PS50102">
    <property type="entry name" value="RRM"/>
    <property type="match status" value="1"/>
</dbReference>
<dbReference type="SUPFAM" id="SSF46785">
    <property type="entry name" value="Winged helix' DNA-binding domain"/>
    <property type="match status" value="1"/>
</dbReference>
<organism evidence="8 9">
    <name type="scientific">Modicella reniformis</name>
    <dbReference type="NCBI Taxonomy" id="1440133"/>
    <lineage>
        <taxon>Eukaryota</taxon>
        <taxon>Fungi</taxon>
        <taxon>Fungi incertae sedis</taxon>
        <taxon>Mucoromycota</taxon>
        <taxon>Mortierellomycotina</taxon>
        <taxon>Mortierellomycetes</taxon>
        <taxon>Mortierellales</taxon>
        <taxon>Mortierellaceae</taxon>
        <taxon>Modicella</taxon>
    </lineage>
</organism>
<feature type="region of interest" description="Disordered" evidence="5">
    <location>
        <begin position="338"/>
        <end position="367"/>
    </location>
</feature>
<dbReference type="InterPro" id="IPR006630">
    <property type="entry name" value="La_HTH"/>
</dbReference>